<dbReference type="Pfam" id="PF00816">
    <property type="entry name" value="Histone_HNS"/>
    <property type="match status" value="1"/>
</dbReference>
<dbReference type="RefSeq" id="WP_194663834.1">
    <property type="nucleotide sequence ID" value="NZ_RDPI01000019.1"/>
</dbReference>
<gene>
    <name evidence="7" type="ORF">EAY46_14960</name>
    <name evidence="8" type="ORF">ERJ77_21115</name>
</gene>
<comment type="subcellular location">
    <subcellularLocation>
        <location evidence="1">Cytoplasm</location>
        <location evidence="1">Nucleoid</location>
    </subcellularLocation>
</comment>
<dbReference type="GO" id="GO:0001217">
    <property type="term" value="F:DNA-binding transcription repressor activity"/>
    <property type="evidence" value="ECO:0007669"/>
    <property type="project" value="TreeGrafter"/>
</dbReference>
<dbReference type="AlphaFoldDB" id="A0AAW4BIM2"/>
<dbReference type="InterPro" id="IPR027454">
    <property type="entry name" value="Histone_HNS_N"/>
</dbReference>
<reference evidence="8 9" key="1">
    <citation type="journal article" date="2021" name="PeerJ">
        <title>Analysis of 44 Vibrio anguillarum genomes reveals high genetic diversity.</title>
        <authorList>
            <person name="Hansen M.J."/>
            <person name="Dalsgaard I."/>
        </authorList>
    </citation>
    <scope>NUCLEOTIDE SEQUENCE</scope>
    <source>
        <strain evidence="7 9">040915-1/1B</strain>
        <strain evidence="8">850617-1/1</strain>
    </source>
</reference>
<dbReference type="Proteomes" id="UP000726136">
    <property type="component" value="Unassembled WGS sequence"/>
</dbReference>
<evidence type="ECO:0000256" key="3">
    <source>
        <dbReference type="ARBA" id="ARBA00022490"/>
    </source>
</evidence>
<dbReference type="InterPro" id="IPR027444">
    <property type="entry name" value="H-NS_C_dom"/>
</dbReference>
<evidence type="ECO:0000256" key="5">
    <source>
        <dbReference type="SAM" id="MobiDB-lite"/>
    </source>
</evidence>
<name>A0AAW4BIM2_VIBAN</name>
<dbReference type="InterPro" id="IPR037150">
    <property type="entry name" value="H-NS_C_dom_sf"/>
</dbReference>
<dbReference type="GO" id="GO:0003680">
    <property type="term" value="F:minor groove of adenine-thymine-rich DNA binding"/>
    <property type="evidence" value="ECO:0007669"/>
    <property type="project" value="TreeGrafter"/>
</dbReference>
<dbReference type="GO" id="GO:0032993">
    <property type="term" value="C:protein-DNA complex"/>
    <property type="evidence" value="ECO:0007669"/>
    <property type="project" value="TreeGrafter"/>
</dbReference>
<keyword evidence="9" id="KW-1185">Reference proteome</keyword>
<dbReference type="GO" id="GO:0003681">
    <property type="term" value="F:bent DNA binding"/>
    <property type="evidence" value="ECO:0007669"/>
    <property type="project" value="TreeGrafter"/>
</dbReference>
<evidence type="ECO:0000256" key="4">
    <source>
        <dbReference type="ARBA" id="ARBA00023125"/>
    </source>
</evidence>
<proteinExistence type="inferred from homology"/>
<evidence type="ECO:0000256" key="1">
    <source>
        <dbReference type="ARBA" id="ARBA00004453"/>
    </source>
</evidence>
<dbReference type="Proteomes" id="UP000786185">
    <property type="component" value="Unassembled WGS sequence"/>
</dbReference>
<dbReference type="InterPro" id="IPR054180">
    <property type="entry name" value="H-NS-like_N"/>
</dbReference>
<dbReference type="SMART" id="SM00528">
    <property type="entry name" value="HNS"/>
    <property type="match status" value="1"/>
</dbReference>
<sequence length="129" mass="14860">MKELIKLLTTNRGIKQLIKEATLDEMKLISTNVEEGLIEKQIQVEEDAKAEIERKEKIANAVKFLESQGLKIDDLLEEKKIIAKKPSKAKYRFMADGEERLWSGRGKMPEKLKEQVTESNPLDSFEIKD</sequence>
<protein>
    <recommendedName>
        <fullName evidence="6">DNA-binding protein H-NS-like C-terminal domain-containing protein</fullName>
    </recommendedName>
</protein>
<evidence type="ECO:0000313" key="8">
    <source>
        <dbReference type="EMBL" id="MBF4436941.1"/>
    </source>
</evidence>
<feature type="domain" description="DNA-binding protein H-NS-like C-terminal" evidence="6">
    <location>
        <begin position="81"/>
        <end position="127"/>
    </location>
</feature>
<keyword evidence="4" id="KW-0238">DNA-binding</keyword>
<comment type="similarity">
    <text evidence="2">Belongs to the histone-like protein H-NS family.</text>
</comment>
<dbReference type="SUPFAM" id="SSF81273">
    <property type="entry name" value="H-NS histone-like proteins"/>
    <property type="match status" value="1"/>
</dbReference>
<evidence type="ECO:0000313" key="7">
    <source>
        <dbReference type="EMBL" id="MBF4374367.1"/>
    </source>
</evidence>
<comment type="caution">
    <text evidence="8">The sequence shown here is derived from an EMBL/GenBank/DDBJ whole genome shotgun (WGS) entry which is preliminary data.</text>
</comment>
<evidence type="ECO:0000313" key="10">
    <source>
        <dbReference type="Proteomes" id="UP000786185"/>
    </source>
</evidence>
<dbReference type="GO" id="GO:0000976">
    <property type="term" value="F:transcription cis-regulatory region binding"/>
    <property type="evidence" value="ECO:0007669"/>
    <property type="project" value="TreeGrafter"/>
</dbReference>
<feature type="region of interest" description="Disordered" evidence="5">
    <location>
        <begin position="102"/>
        <end position="129"/>
    </location>
</feature>
<accession>A0AAW4BIM2</accession>
<evidence type="ECO:0000313" key="9">
    <source>
        <dbReference type="Proteomes" id="UP000726136"/>
    </source>
</evidence>
<keyword evidence="3" id="KW-0963">Cytoplasm</keyword>
<dbReference type="GO" id="GO:0009295">
    <property type="term" value="C:nucleoid"/>
    <property type="evidence" value="ECO:0007669"/>
    <property type="project" value="UniProtKB-SubCell"/>
</dbReference>
<dbReference type="GO" id="GO:0005829">
    <property type="term" value="C:cytosol"/>
    <property type="evidence" value="ECO:0007669"/>
    <property type="project" value="TreeGrafter"/>
</dbReference>
<dbReference type="GO" id="GO:0046983">
    <property type="term" value="F:protein dimerization activity"/>
    <property type="evidence" value="ECO:0007669"/>
    <property type="project" value="InterPro"/>
</dbReference>
<organism evidence="8 10">
    <name type="scientific">Vibrio anguillarum</name>
    <name type="common">Listonella anguillarum</name>
    <dbReference type="NCBI Taxonomy" id="55601"/>
    <lineage>
        <taxon>Bacteria</taxon>
        <taxon>Pseudomonadati</taxon>
        <taxon>Pseudomonadota</taxon>
        <taxon>Gammaproteobacteria</taxon>
        <taxon>Vibrionales</taxon>
        <taxon>Vibrionaceae</taxon>
        <taxon>Vibrio</taxon>
    </lineage>
</organism>
<dbReference type="Gene3D" id="4.10.430.10">
    <property type="entry name" value="Histone-like protein H-NS, C-terminal domain"/>
    <property type="match status" value="1"/>
</dbReference>
<dbReference type="Gene3D" id="1.10.287.1050">
    <property type="entry name" value="H-NS histone-like proteins"/>
    <property type="match status" value="1"/>
</dbReference>
<dbReference type="EMBL" id="SCLC01000486">
    <property type="protein sequence ID" value="MBF4436941.1"/>
    <property type="molecule type" value="Genomic_DNA"/>
</dbReference>
<dbReference type="Pfam" id="PF22470">
    <property type="entry name" value="Histone_HNS_N"/>
    <property type="match status" value="1"/>
</dbReference>
<evidence type="ECO:0000259" key="6">
    <source>
        <dbReference type="SMART" id="SM00528"/>
    </source>
</evidence>
<dbReference type="PANTHER" id="PTHR38097:SF2">
    <property type="entry name" value="DNA-BINDING PROTEIN STPA"/>
    <property type="match status" value="1"/>
</dbReference>
<dbReference type="EMBL" id="RDPI01000019">
    <property type="protein sequence ID" value="MBF4374367.1"/>
    <property type="molecule type" value="Genomic_DNA"/>
</dbReference>
<dbReference type="PANTHER" id="PTHR38097">
    <property type="match status" value="1"/>
</dbReference>
<feature type="compositionally biased region" description="Basic and acidic residues" evidence="5">
    <location>
        <begin position="102"/>
        <end position="116"/>
    </location>
</feature>
<evidence type="ECO:0000256" key="2">
    <source>
        <dbReference type="ARBA" id="ARBA00010610"/>
    </source>
</evidence>